<dbReference type="PIRSF" id="PIRSF037290">
    <property type="entry name" value="UCP037290"/>
    <property type="match status" value="1"/>
</dbReference>
<dbReference type="PANTHER" id="PTHR35369:SF3">
    <property type="entry name" value="TRANSLESION DNA SYNTHESIS-ASSOCIATED PROTEIN IMUA"/>
    <property type="match status" value="1"/>
</dbReference>
<reference evidence="2 3" key="1">
    <citation type="journal article" date="2020" name="Biotechnol. Biofuels">
        <title>New insights from the biogas microbiome by comprehensive genome-resolved metagenomics of nearly 1600 species originating from multiple anaerobic digesters.</title>
        <authorList>
            <person name="Campanaro S."/>
            <person name="Treu L."/>
            <person name="Rodriguez-R L.M."/>
            <person name="Kovalovszki A."/>
            <person name="Ziels R.M."/>
            <person name="Maus I."/>
            <person name="Zhu X."/>
            <person name="Kougias P.G."/>
            <person name="Basile A."/>
            <person name="Luo G."/>
            <person name="Schluter A."/>
            <person name="Konstantinidis K.T."/>
            <person name="Angelidaki I."/>
        </authorList>
    </citation>
    <scope>NUCLEOTIDE SEQUENCE [LARGE SCALE GENOMIC DNA]</scope>
    <source>
        <strain evidence="2">AS06rmzACSIP_256</strain>
    </source>
</reference>
<dbReference type="InterPro" id="IPR017166">
    <property type="entry name" value="UCP037290"/>
</dbReference>
<dbReference type="InterPro" id="IPR004596">
    <property type="entry name" value="Cell_div_suppressor_SulA"/>
</dbReference>
<dbReference type="GO" id="GO:0009432">
    <property type="term" value="P:SOS response"/>
    <property type="evidence" value="ECO:0007669"/>
    <property type="project" value="InterPro"/>
</dbReference>
<dbReference type="SUPFAM" id="SSF52540">
    <property type="entry name" value="P-loop containing nucleoside triphosphate hydrolases"/>
    <property type="match status" value="1"/>
</dbReference>
<dbReference type="Proteomes" id="UP000536534">
    <property type="component" value="Unassembled WGS sequence"/>
</dbReference>
<dbReference type="NCBIfam" id="NF033429">
    <property type="entry name" value="ImuA_translesion"/>
    <property type="match status" value="1"/>
</dbReference>
<evidence type="ECO:0000256" key="1">
    <source>
        <dbReference type="ARBA" id="ARBA00022763"/>
    </source>
</evidence>
<dbReference type="InterPro" id="IPR027417">
    <property type="entry name" value="P-loop_NTPase"/>
</dbReference>
<dbReference type="EMBL" id="JAAYYV010000009">
    <property type="protein sequence ID" value="NLF52866.1"/>
    <property type="molecule type" value="Genomic_DNA"/>
</dbReference>
<dbReference type="Gene3D" id="3.40.50.300">
    <property type="entry name" value="P-loop containing nucleotide triphosphate hydrolases"/>
    <property type="match status" value="1"/>
</dbReference>
<proteinExistence type="predicted"/>
<sequence length="239" mass="24616">MSSLASHASTDGVLHAGLVWRGDRLATGSGPVLPTGFAALDAVLPGGGWPANALVELLAERPGIGELSLLLPLMRVIGAGRWLAWIAPPLLPHAAALEAAGVPLERLLLLDPPRPEQALWATRQALASGSCSAVLAWPQRIDGAGLRRLQLAAEDGATPLFLFRPPAAARQASPAPLRLLLSAAPGALEIHILKRRGPPLTAPLRLPVHDGLVAAAEPSAAVQPFHPAPTAVAPILQAG</sequence>
<comment type="caution">
    <text evidence="2">The sequence shown here is derived from an EMBL/GenBank/DDBJ whole genome shotgun (WGS) entry which is preliminary data.</text>
</comment>
<dbReference type="AlphaFoldDB" id="A0A7X7LU38"/>
<evidence type="ECO:0000313" key="2">
    <source>
        <dbReference type="EMBL" id="NLF52866.1"/>
    </source>
</evidence>
<keyword evidence="1" id="KW-0227">DNA damage</keyword>
<accession>A0A7X7LU38</accession>
<name>A0A7X7LU38_9RHOO</name>
<organism evidence="2 3">
    <name type="scientific">Thauera phenolivorans</name>
    <dbReference type="NCBI Taxonomy" id="1792543"/>
    <lineage>
        <taxon>Bacteria</taxon>
        <taxon>Pseudomonadati</taxon>
        <taxon>Pseudomonadota</taxon>
        <taxon>Betaproteobacteria</taxon>
        <taxon>Rhodocyclales</taxon>
        <taxon>Zoogloeaceae</taxon>
        <taxon>Thauera</taxon>
    </lineage>
</organism>
<dbReference type="GO" id="GO:0051782">
    <property type="term" value="P:negative regulation of cell division"/>
    <property type="evidence" value="ECO:0007669"/>
    <property type="project" value="InterPro"/>
</dbReference>
<protein>
    <submittedName>
        <fullName evidence="2">Translesion DNA synthesis-associated protein ImuA</fullName>
    </submittedName>
</protein>
<dbReference type="GO" id="GO:0006281">
    <property type="term" value="P:DNA repair"/>
    <property type="evidence" value="ECO:0007669"/>
    <property type="project" value="TreeGrafter"/>
</dbReference>
<evidence type="ECO:0000313" key="3">
    <source>
        <dbReference type="Proteomes" id="UP000536534"/>
    </source>
</evidence>
<dbReference type="PANTHER" id="PTHR35369">
    <property type="entry name" value="BLR3025 PROTEIN-RELATED"/>
    <property type="match status" value="1"/>
</dbReference>
<dbReference type="InterPro" id="IPR050356">
    <property type="entry name" value="SulA_CellDiv_inhibitor"/>
</dbReference>
<dbReference type="Pfam" id="PF03846">
    <property type="entry name" value="SulA"/>
    <property type="match status" value="1"/>
</dbReference>
<gene>
    <name evidence="2" type="primary">imuA</name>
    <name evidence="2" type="ORF">GX576_00405</name>
</gene>
<dbReference type="InterPro" id="IPR047610">
    <property type="entry name" value="ImuA_translesion"/>
</dbReference>